<comment type="caution">
    <text evidence="1">The sequence shown here is derived from an EMBL/GenBank/DDBJ whole genome shotgun (WGS) entry which is preliminary data.</text>
</comment>
<protein>
    <submittedName>
        <fullName evidence="1">Uncharacterized protein</fullName>
    </submittedName>
</protein>
<dbReference type="RefSeq" id="WP_330158843.1">
    <property type="nucleotide sequence ID" value="NZ_BAAAJA010000022.1"/>
</dbReference>
<gene>
    <name evidence="1" type="ORF">Q8A49_14865</name>
</gene>
<name>A0ABU7KR48_9ACTN</name>
<dbReference type="Proteomes" id="UP001348641">
    <property type="component" value="Unassembled WGS sequence"/>
</dbReference>
<dbReference type="EMBL" id="JAUUCC010000034">
    <property type="protein sequence ID" value="MEE2051780.1"/>
    <property type="molecule type" value="Genomic_DNA"/>
</dbReference>
<accession>A0ABU7KR48</accession>
<evidence type="ECO:0000313" key="1">
    <source>
        <dbReference type="EMBL" id="MEE2051780.1"/>
    </source>
</evidence>
<evidence type="ECO:0000313" key="2">
    <source>
        <dbReference type="Proteomes" id="UP001348641"/>
    </source>
</evidence>
<proteinExistence type="predicted"/>
<organism evidence="1 2">
    <name type="scientific">Nocardiopsis tropica</name>
    <dbReference type="NCBI Taxonomy" id="109330"/>
    <lineage>
        <taxon>Bacteria</taxon>
        <taxon>Bacillati</taxon>
        <taxon>Actinomycetota</taxon>
        <taxon>Actinomycetes</taxon>
        <taxon>Streptosporangiales</taxon>
        <taxon>Nocardiopsidaceae</taxon>
        <taxon>Nocardiopsis</taxon>
    </lineage>
</organism>
<reference evidence="1 2" key="1">
    <citation type="submission" date="2023-07" db="EMBL/GenBank/DDBJ databases">
        <authorList>
            <person name="Girao M."/>
            <person name="Carvalho M.F."/>
        </authorList>
    </citation>
    <scope>NUCLEOTIDE SEQUENCE [LARGE SCALE GENOMIC DNA]</scope>
    <source>
        <strain evidence="1 2">66/93</strain>
    </source>
</reference>
<sequence>MRTFKVKVTEEVEYTVTVEAKDAEEAEEAAIEKIAEADDPNRYWAGQVEHRAEAQE</sequence>